<dbReference type="RefSeq" id="WP_139380341.1">
    <property type="nucleotide sequence ID" value="NZ_FUZT01000007.1"/>
</dbReference>
<organism evidence="3 4">
    <name type="scientific">Maledivibacter halophilus</name>
    <dbReference type="NCBI Taxonomy" id="36842"/>
    <lineage>
        <taxon>Bacteria</taxon>
        <taxon>Bacillati</taxon>
        <taxon>Bacillota</taxon>
        <taxon>Clostridia</taxon>
        <taxon>Peptostreptococcales</taxon>
        <taxon>Caminicellaceae</taxon>
        <taxon>Maledivibacter</taxon>
    </lineage>
</organism>
<dbReference type="PANTHER" id="PTHR39452">
    <property type="entry name" value="CHEY-P PHOSPHATASE CHEX"/>
    <property type="match status" value="1"/>
</dbReference>
<dbReference type="PANTHER" id="PTHR39452:SF1">
    <property type="entry name" value="CHEY-P PHOSPHATASE CHEX"/>
    <property type="match status" value="1"/>
</dbReference>
<protein>
    <submittedName>
        <fullName evidence="3">Chemotaxis protein CheX</fullName>
    </submittedName>
</protein>
<dbReference type="CDD" id="cd17906">
    <property type="entry name" value="CheX"/>
    <property type="match status" value="1"/>
</dbReference>
<reference evidence="4" key="1">
    <citation type="submission" date="2017-02" db="EMBL/GenBank/DDBJ databases">
        <authorList>
            <person name="Varghese N."/>
            <person name="Submissions S."/>
        </authorList>
    </citation>
    <scope>NUCLEOTIDE SEQUENCE [LARGE SCALE GENOMIC DNA]</scope>
    <source>
        <strain evidence="4">M1</strain>
    </source>
</reference>
<dbReference type="Gene3D" id="3.40.1550.10">
    <property type="entry name" value="CheC-like"/>
    <property type="match status" value="1"/>
</dbReference>
<dbReference type="Pfam" id="PF13690">
    <property type="entry name" value="CheX"/>
    <property type="match status" value="1"/>
</dbReference>
<dbReference type="EMBL" id="FUZT01000007">
    <property type="protein sequence ID" value="SKC75563.1"/>
    <property type="molecule type" value="Genomic_DNA"/>
</dbReference>
<accession>A0A1T5LHU2</accession>
<dbReference type="GO" id="GO:0006935">
    <property type="term" value="P:chemotaxis"/>
    <property type="evidence" value="ECO:0007669"/>
    <property type="project" value="UniProtKB-KW"/>
</dbReference>
<keyword evidence="4" id="KW-1185">Reference proteome</keyword>
<name>A0A1T5LHU2_9FIRM</name>
<gene>
    <name evidence="3" type="ORF">SAMN02194393_02876</name>
</gene>
<evidence type="ECO:0000259" key="2">
    <source>
        <dbReference type="Pfam" id="PF13690"/>
    </source>
</evidence>
<feature type="domain" description="Chemotaxis phosphatase CheX-like" evidence="2">
    <location>
        <begin position="43"/>
        <end position="138"/>
    </location>
</feature>
<evidence type="ECO:0000313" key="3">
    <source>
        <dbReference type="EMBL" id="SKC75563.1"/>
    </source>
</evidence>
<dbReference type="InterPro" id="IPR038756">
    <property type="entry name" value="CheX-like"/>
</dbReference>
<evidence type="ECO:0000256" key="1">
    <source>
        <dbReference type="ARBA" id="ARBA00022500"/>
    </source>
</evidence>
<evidence type="ECO:0000313" key="4">
    <source>
        <dbReference type="Proteomes" id="UP000190285"/>
    </source>
</evidence>
<dbReference type="SUPFAM" id="SSF103039">
    <property type="entry name" value="CheC-like"/>
    <property type="match status" value="1"/>
</dbReference>
<keyword evidence="1" id="KW-0145">Chemotaxis</keyword>
<dbReference type="AlphaFoldDB" id="A0A1T5LHU2"/>
<dbReference type="STRING" id="36842.SAMN02194393_02876"/>
<dbReference type="InterPro" id="IPR028051">
    <property type="entry name" value="CheX-like_dom"/>
</dbReference>
<dbReference type="Proteomes" id="UP000190285">
    <property type="component" value="Unassembled WGS sequence"/>
</dbReference>
<dbReference type="OrthoDB" id="9788100at2"/>
<proteinExistence type="predicted"/>
<dbReference type="InterPro" id="IPR028976">
    <property type="entry name" value="CheC-like_sf"/>
</dbReference>
<sequence>MKAEYINPFIKASKDILTQMTHVEYKVGKPTLKSSPCNANNIVILIGITGDIKGQAMINLNKSVALNVVSNMMGGMEIAELNDISKSALSELGNMILGNSATLLFNAGIKIDITPPTLMIGDNLSISSDQMKVISVPLEANEEKIELNIFVKE</sequence>